<organism evidence="1 2">
    <name type="scientific">Alicyclobacillus tolerans</name>
    <dbReference type="NCBI Taxonomy" id="90970"/>
    <lineage>
        <taxon>Bacteria</taxon>
        <taxon>Bacillati</taxon>
        <taxon>Bacillota</taxon>
        <taxon>Bacilli</taxon>
        <taxon>Bacillales</taxon>
        <taxon>Alicyclobacillaceae</taxon>
        <taxon>Alicyclobacillus</taxon>
    </lineage>
</organism>
<gene>
    <name evidence="1" type="ORF">J2S04_002393</name>
</gene>
<comment type="caution">
    <text evidence="1">The sequence shown here is derived from an EMBL/GenBank/DDBJ whole genome shotgun (WGS) entry which is preliminary data.</text>
</comment>
<evidence type="ECO:0000313" key="2">
    <source>
        <dbReference type="Proteomes" id="UP001229209"/>
    </source>
</evidence>
<dbReference type="EMBL" id="JAURUO010000014">
    <property type="protein sequence ID" value="MDP9729420.1"/>
    <property type="molecule type" value="Genomic_DNA"/>
</dbReference>
<proteinExistence type="predicted"/>
<keyword evidence="2" id="KW-1185">Reference proteome</keyword>
<reference evidence="1 2" key="1">
    <citation type="submission" date="2023-07" db="EMBL/GenBank/DDBJ databases">
        <title>Genomic Encyclopedia of Type Strains, Phase IV (KMG-IV): sequencing the most valuable type-strain genomes for metagenomic binning, comparative biology and taxonomic classification.</title>
        <authorList>
            <person name="Goeker M."/>
        </authorList>
    </citation>
    <scope>NUCLEOTIDE SEQUENCE [LARGE SCALE GENOMIC DNA]</scope>
    <source>
        <strain evidence="1 2">DSM 25924</strain>
    </source>
</reference>
<evidence type="ECO:0000313" key="1">
    <source>
        <dbReference type="EMBL" id="MDP9729420.1"/>
    </source>
</evidence>
<dbReference type="Proteomes" id="UP001229209">
    <property type="component" value="Unassembled WGS sequence"/>
</dbReference>
<name>A0ABT9LYR4_9BACL</name>
<sequence>MLRFQSFVTAEKTLTGIEAMHMLQKKQVDMQRTPACSIVPLIDYLFETSA</sequence>
<accession>A0ABT9LYR4</accession>
<dbReference type="RefSeq" id="WP_207549724.1">
    <property type="nucleotide sequence ID" value="NZ_JAURUO010000014.1"/>
</dbReference>
<protein>
    <submittedName>
        <fullName evidence="1">Transposase-like protein</fullName>
    </submittedName>
</protein>